<dbReference type="Proteomes" id="UP000515160">
    <property type="component" value="Chromosome 2R"/>
</dbReference>
<sequence length="581" mass="67357">MRQLLTFSFLLPVLVGSWSLSLPELVQQIHRQQKLDYLLIVGDSARAQPSFWLELRLPFIVLNNISNVNYELETLHSSNLMSIVFVESPAESLLEFVALNLGLWSTAPLLLILQKELQVDAIFQWCWQHKQLLNAIAIYDNFEATGLLYSYSPFPIFQLDERRIDNSTNPILLPRLKDLQGYRLPTLVGGSPPRLIVYRRSDNELFYGGFVGHLMHCFEVKYNCRLEQLLPMNESTLVPAQQLRVQFALAAIYTEKPSNNYTYPFELLNWCLMMPVPGLVPHSELYSRVLGFHTFLIILSALILTSFLLSVGLRRHGYRVQPDEFLLHDNCLRGALGQSFKEVLRAPIFVRGIYLQICVLGFLLTAWYNSYFSAYITSGPREKPFSSFDNILKSHFKIVIWNPEYQQLIRYSEKMQRYEAIFNIEPDFERFLKRRDSFDTQFGYMMPHEKWNIIEQQQQVFTSPLFTFREDLCAFRGIPVAFPIAPNSVFREPLERLIGEVTATGLMAHWRDMAFSEMITAGKLSLADLSESNEFRAMHLMDLHHILIAGALMMTLAFIVFLLEQLHFYCKTKLGHHLPLV</sequence>
<organism evidence="10 11">
    <name type="scientific">Drosophila albomicans</name>
    <name type="common">Fruit fly</name>
    <dbReference type="NCBI Taxonomy" id="7291"/>
    <lineage>
        <taxon>Eukaryota</taxon>
        <taxon>Metazoa</taxon>
        <taxon>Ecdysozoa</taxon>
        <taxon>Arthropoda</taxon>
        <taxon>Hexapoda</taxon>
        <taxon>Insecta</taxon>
        <taxon>Pterygota</taxon>
        <taxon>Neoptera</taxon>
        <taxon>Endopterygota</taxon>
        <taxon>Diptera</taxon>
        <taxon>Brachycera</taxon>
        <taxon>Muscomorpha</taxon>
        <taxon>Ephydroidea</taxon>
        <taxon>Drosophilidae</taxon>
        <taxon>Drosophila</taxon>
    </lineage>
</organism>
<evidence type="ECO:0000313" key="11">
    <source>
        <dbReference type="RefSeq" id="XP_034113299.1"/>
    </source>
</evidence>
<feature type="signal peptide" evidence="9">
    <location>
        <begin position="1"/>
        <end position="19"/>
    </location>
</feature>
<evidence type="ECO:0000256" key="4">
    <source>
        <dbReference type="ARBA" id="ARBA00022989"/>
    </source>
</evidence>
<keyword evidence="10" id="KW-1185">Reference proteome</keyword>
<keyword evidence="6" id="KW-0675">Receptor</keyword>
<comment type="subcellular location">
    <subcellularLocation>
        <location evidence="1">Cell membrane</location>
        <topology evidence="1">Multi-pass membrane protein</topology>
    </subcellularLocation>
</comment>
<evidence type="ECO:0000256" key="6">
    <source>
        <dbReference type="ARBA" id="ARBA00023170"/>
    </source>
</evidence>
<evidence type="ECO:0000256" key="9">
    <source>
        <dbReference type="SAM" id="SignalP"/>
    </source>
</evidence>
<evidence type="ECO:0000256" key="2">
    <source>
        <dbReference type="ARBA" id="ARBA00022475"/>
    </source>
</evidence>
<evidence type="ECO:0000256" key="1">
    <source>
        <dbReference type="ARBA" id="ARBA00004651"/>
    </source>
</evidence>
<protein>
    <submittedName>
        <fullName evidence="11">Uncharacterized protein LOC117573900</fullName>
    </submittedName>
</protein>
<accession>A0A6P8XK19</accession>
<keyword evidence="7" id="KW-0325">Glycoprotein</keyword>
<keyword evidence="9" id="KW-0732">Signal</keyword>
<gene>
    <name evidence="11" type="primary">LOC117573900</name>
</gene>
<evidence type="ECO:0000256" key="3">
    <source>
        <dbReference type="ARBA" id="ARBA00022692"/>
    </source>
</evidence>
<keyword evidence="5 8" id="KW-0472">Membrane</keyword>
<feature type="transmembrane region" description="Helical" evidence="8">
    <location>
        <begin position="348"/>
        <end position="368"/>
    </location>
</feature>
<dbReference type="RefSeq" id="XP_034113299.1">
    <property type="nucleotide sequence ID" value="XM_034257408.2"/>
</dbReference>
<dbReference type="AlphaFoldDB" id="A0A6P8XK19"/>
<dbReference type="GeneID" id="117573900"/>
<dbReference type="InterPro" id="IPR052192">
    <property type="entry name" value="Insect_Ionotropic_Sensory_Rcpt"/>
</dbReference>
<evidence type="ECO:0000256" key="7">
    <source>
        <dbReference type="ARBA" id="ARBA00023180"/>
    </source>
</evidence>
<dbReference type="OrthoDB" id="7959891at2759"/>
<evidence type="ECO:0000256" key="8">
    <source>
        <dbReference type="SAM" id="Phobius"/>
    </source>
</evidence>
<dbReference type="PANTHER" id="PTHR42643:SF41">
    <property type="entry name" value="IONOTROPIC RECEPTOR 20A-RELATED"/>
    <property type="match status" value="1"/>
</dbReference>
<keyword evidence="3 8" id="KW-0812">Transmembrane</keyword>
<proteinExistence type="predicted"/>
<keyword evidence="2" id="KW-1003">Cell membrane</keyword>
<feature type="chain" id="PRO_5027605253" evidence="9">
    <location>
        <begin position="20"/>
        <end position="581"/>
    </location>
</feature>
<keyword evidence="4 8" id="KW-1133">Transmembrane helix</keyword>
<reference evidence="11" key="1">
    <citation type="submission" date="2025-08" db="UniProtKB">
        <authorList>
            <consortium name="RefSeq"/>
        </authorList>
    </citation>
    <scope>IDENTIFICATION</scope>
    <source>
        <strain evidence="11">15112-1751.03</strain>
        <tissue evidence="11">Whole Adult</tissue>
    </source>
</reference>
<evidence type="ECO:0000313" key="10">
    <source>
        <dbReference type="Proteomes" id="UP000515160"/>
    </source>
</evidence>
<evidence type="ECO:0000256" key="5">
    <source>
        <dbReference type="ARBA" id="ARBA00023136"/>
    </source>
</evidence>
<name>A0A6P8XK19_DROAB</name>
<dbReference type="GO" id="GO:0005886">
    <property type="term" value="C:plasma membrane"/>
    <property type="evidence" value="ECO:0007669"/>
    <property type="project" value="UniProtKB-SubCell"/>
</dbReference>
<dbReference type="PANTHER" id="PTHR42643">
    <property type="entry name" value="IONOTROPIC RECEPTOR 20A-RELATED"/>
    <property type="match status" value="1"/>
</dbReference>
<feature type="transmembrane region" description="Helical" evidence="8">
    <location>
        <begin position="290"/>
        <end position="311"/>
    </location>
</feature>
<feature type="transmembrane region" description="Helical" evidence="8">
    <location>
        <begin position="543"/>
        <end position="563"/>
    </location>
</feature>